<protein>
    <submittedName>
        <fullName evidence="1">Uncharacterized protein</fullName>
    </submittedName>
</protein>
<evidence type="ECO:0000313" key="2">
    <source>
        <dbReference type="Proteomes" id="UP000814140"/>
    </source>
</evidence>
<reference evidence="1" key="1">
    <citation type="submission" date="2021-03" db="EMBL/GenBank/DDBJ databases">
        <authorList>
            <consortium name="DOE Joint Genome Institute"/>
            <person name="Ahrendt S."/>
            <person name="Looney B.P."/>
            <person name="Miyauchi S."/>
            <person name="Morin E."/>
            <person name="Drula E."/>
            <person name="Courty P.E."/>
            <person name="Chicoki N."/>
            <person name="Fauchery L."/>
            <person name="Kohler A."/>
            <person name="Kuo A."/>
            <person name="Labutti K."/>
            <person name="Pangilinan J."/>
            <person name="Lipzen A."/>
            <person name="Riley R."/>
            <person name="Andreopoulos W."/>
            <person name="He G."/>
            <person name="Johnson J."/>
            <person name="Barry K.W."/>
            <person name="Grigoriev I.V."/>
            <person name="Nagy L."/>
            <person name="Hibbett D."/>
            <person name="Henrissat B."/>
            <person name="Matheny P.B."/>
            <person name="Labbe J."/>
            <person name="Martin F."/>
        </authorList>
    </citation>
    <scope>NUCLEOTIDE SEQUENCE</scope>
    <source>
        <strain evidence="1">HHB10654</strain>
    </source>
</reference>
<gene>
    <name evidence="1" type="ORF">BV25DRAFT_1809161</name>
</gene>
<dbReference type="EMBL" id="MU277227">
    <property type="protein sequence ID" value="KAI0059381.1"/>
    <property type="molecule type" value="Genomic_DNA"/>
</dbReference>
<keyword evidence="2" id="KW-1185">Reference proteome</keyword>
<comment type="caution">
    <text evidence="1">The sequence shown here is derived from an EMBL/GenBank/DDBJ whole genome shotgun (WGS) entry which is preliminary data.</text>
</comment>
<proteinExistence type="predicted"/>
<dbReference type="Proteomes" id="UP000814140">
    <property type="component" value="Unassembled WGS sequence"/>
</dbReference>
<name>A0ACB8STY5_9AGAM</name>
<evidence type="ECO:0000313" key="1">
    <source>
        <dbReference type="EMBL" id="KAI0059381.1"/>
    </source>
</evidence>
<reference evidence="1" key="2">
    <citation type="journal article" date="2022" name="New Phytol.">
        <title>Evolutionary transition to the ectomycorrhizal habit in the genomes of a hyperdiverse lineage of mushroom-forming fungi.</title>
        <authorList>
            <person name="Looney B."/>
            <person name="Miyauchi S."/>
            <person name="Morin E."/>
            <person name="Drula E."/>
            <person name="Courty P.E."/>
            <person name="Kohler A."/>
            <person name="Kuo A."/>
            <person name="LaButti K."/>
            <person name="Pangilinan J."/>
            <person name="Lipzen A."/>
            <person name="Riley R."/>
            <person name="Andreopoulos W."/>
            <person name="He G."/>
            <person name="Johnson J."/>
            <person name="Nolan M."/>
            <person name="Tritt A."/>
            <person name="Barry K.W."/>
            <person name="Grigoriev I.V."/>
            <person name="Nagy L.G."/>
            <person name="Hibbett D."/>
            <person name="Henrissat B."/>
            <person name="Matheny P.B."/>
            <person name="Labbe J."/>
            <person name="Martin F.M."/>
        </authorList>
    </citation>
    <scope>NUCLEOTIDE SEQUENCE</scope>
    <source>
        <strain evidence="1">HHB10654</strain>
    </source>
</reference>
<organism evidence="1 2">
    <name type="scientific">Artomyces pyxidatus</name>
    <dbReference type="NCBI Taxonomy" id="48021"/>
    <lineage>
        <taxon>Eukaryota</taxon>
        <taxon>Fungi</taxon>
        <taxon>Dikarya</taxon>
        <taxon>Basidiomycota</taxon>
        <taxon>Agaricomycotina</taxon>
        <taxon>Agaricomycetes</taxon>
        <taxon>Russulales</taxon>
        <taxon>Auriscalpiaceae</taxon>
        <taxon>Artomyces</taxon>
    </lineage>
</organism>
<accession>A0ACB8STY5</accession>
<sequence length="464" mass="51353">MYSNDAANEQNAHGHHVPVNPSHQSEELYKRSVMLVIWYKAHTTPLRFLHPLPTFPFLQLSHFPSLLTNLSLNQTSFIDTYNPVTGQWEQHMIDTVRLVETEQRVLYRLRKSLLDGLSEDECPGIQDEVAAQPRGEQIQSHRRFSTSSLKRPATESSHDASPPSKYYASENMYRASPPHPPQVQQFSVPVTQPQSYPQNLSAPKHGAQGQAVPIHANGNSPPAQPPRKPTPAASQPFIYQNTDLYSPVQSPPPPAPAPTAPLPPQSSAPIPYHPHPPLKRWPNDYMVSEVAAGFKQMDALVASMPTLTQRLAFERVFGCRYVKSTVCRHRGVWRRAGEDVRAAFESMGRDERAVWGEFVRRVEGRVSGVHGAGMDGMVQVAGLGPPEMGHMQGVMQVQILPHMHMRREEEETAEEAVMGSLGPPPEEHREHQAQGGVGMNGPPPPQGDGGHNGMQQQSGTSLHA</sequence>